<accession>A0A917U3I4</accession>
<reference evidence="1" key="1">
    <citation type="journal article" date="2014" name="Int. J. Syst. Evol. Microbiol.">
        <title>Complete genome sequence of Corynebacterium casei LMG S-19264T (=DSM 44701T), isolated from a smear-ripened cheese.</title>
        <authorList>
            <consortium name="US DOE Joint Genome Institute (JGI-PGF)"/>
            <person name="Walter F."/>
            <person name="Albersmeier A."/>
            <person name="Kalinowski J."/>
            <person name="Ruckert C."/>
        </authorList>
    </citation>
    <scope>NUCLEOTIDE SEQUENCE</scope>
    <source>
        <strain evidence="1">JCM 19831</strain>
    </source>
</reference>
<evidence type="ECO:0000313" key="2">
    <source>
        <dbReference type="Proteomes" id="UP000642070"/>
    </source>
</evidence>
<reference evidence="1" key="2">
    <citation type="submission" date="2020-09" db="EMBL/GenBank/DDBJ databases">
        <authorList>
            <person name="Sun Q."/>
            <person name="Ohkuma M."/>
        </authorList>
    </citation>
    <scope>NUCLEOTIDE SEQUENCE</scope>
    <source>
        <strain evidence="1">JCM 19831</strain>
    </source>
</reference>
<protein>
    <submittedName>
        <fullName evidence="1">Uncharacterized protein</fullName>
    </submittedName>
</protein>
<dbReference type="Proteomes" id="UP000642070">
    <property type="component" value="Unassembled WGS sequence"/>
</dbReference>
<comment type="caution">
    <text evidence="1">The sequence shown here is derived from an EMBL/GenBank/DDBJ whole genome shotgun (WGS) entry which is preliminary data.</text>
</comment>
<sequence length="68" mass="7836">MLHGLRLVYYVRRVGSIHRRGWKTVLGWFQCEICGSTFVARVCPVEDDRVTCTDPGCNQMHLAELAKR</sequence>
<keyword evidence="2" id="KW-1185">Reference proteome</keyword>
<organism evidence="1 2">
    <name type="scientific">Dactylosporangium sucinum</name>
    <dbReference type="NCBI Taxonomy" id="1424081"/>
    <lineage>
        <taxon>Bacteria</taxon>
        <taxon>Bacillati</taxon>
        <taxon>Actinomycetota</taxon>
        <taxon>Actinomycetes</taxon>
        <taxon>Micromonosporales</taxon>
        <taxon>Micromonosporaceae</taxon>
        <taxon>Dactylosporangium</taxon>
    </lineage>
</organism>
<proteinExistence type="predicted"/>
<dbReference type="EMBL" id="BMPI01000038">
    <property type="protein sequence ID" value="GGM55523.1"/>
    <property type="molecule type" value="Genomic_DNA"/>
</dbReference>
<name>A0A917U3I4_9ACTN</name>
<evidence type="ECO:0000313" key="1">
    <source>
        <dbReference type="EMBL" id="GGM55523.1"/>
    </source>
</evidence>
<gene>
    <name evidence="1" type="ORF">GCM10007977_066520</name>
</gene>
<dbReference type="AlphaFoldDB" id="A0A917U3I4"/>